<comment type="domain">
    <text evidence="9">Consists of three main regions, an N-terminal coiled-coil domain that may assist in substrate recognition, an interdomain involved in PAN hexamerization, and a C-terminal ATPase domain of the AAA type.</text>
</comment>
<feature type="domain" description="AAA+ ATPase" evidence="11">
    <location>
        <begin position="207"/>
        <end position="346"/>
    </location>
</feature>
<evidence type="ECO:0000256" key="2">
    <source>
        <dbReference type="ARBA" id="ARBA00006914"/>
    </source>
</evidence>
<dbReference type="AlphaFoldDB" id="F7XQP9"/>
<dbReference type="GO" id="GO:0043335">
    <property type="term" value="P:protein unfolding"/>
    <property type="evidence" value="ECO:0007669"/>
    <property type="project" value="UniProtKB-UniRule"/>
</dbReference>
<dbReference type="Pfam" id="PF16450">
    <property type="entry name" value="Prot_ATP_ID_OB_C"/>
    <property type="match status" value="1"/>
</dbReference>
<evidence type="ECO:0000256" key="8">
    <source>
        <dbReference type="ARBA" id="ARBA00023186"/>
    </source>
</evidence>
<dbReference type="GeneID" id="10823456"/>
<dbReference type="FunFam" id="1.10.8.60:FF:000006">
    <property type="entry name" value="26S protease regulatory subunit 8"/>
    <property type="match status" value="1"/>
</dbReference>
<evidence type="ECO:0000313" key="12">
    <source>
        <dbReference type="EMBL" id="AEH61648.1"/>
    </source>
</evidence>
<dbReference type="InterPro" id="IPR003959">
    <property type="entry name" value="ATPase_AAA_core"/>
</dbReference>
<proteinExistence type="inferred from homology"/>
<dbReference type="HAMAP" id="MF_00553">
    <property type="entry name" value="PAN"/>
    <property type="match status" value="1"/>
</dbReference>
<dbReference type="Proteomes" id="UP000006622">
    <property type="component" value="Chromosome"/>
</dbReference>
<evidence type="ECO:0000256" key="3">
    <source>
        <dbReference type="ARBA" id="ARBA00022490"/>
    </source>
</evidence>
<dbReference type="RefSeq" id="WP_013899084.1">
    <property type="nucleotide sequence ID" value="NC_015676.1"/>
</dbReference>
<accession>F7XQP9</accession>
<dbReference type="FunFam" id="3.40.50.300:FF:000033">
    <property type="entry name" value="26S protease regulatory subunit 6B"/>
    <property type="match status" value="1"/>
</dbReference>
<dbReference type="InterPro" id="IPR041569">
    <property type="entry name" value="AAA_lid_3"/>
</dbReference>
<keyword evidence="3 9" id="KW-0963">Cytoplasm</keyword>
<dbReference type="InterPro" id="IPR027417">
    <property type="entry name" value="P-loop_NTPase"/>
</dbReference>
<dbReference type="OrthoDB" id="77269at2157"/>
<dbReference type="KEGG" id="mzh:Mzhil_1813"/>
<keyword evidence="8 9" id="KW-0143">Chaperone</keyword>
<sequence>MRESTGSNIDRKDCKIPDMSNIGKEYLEADSDEDFSKYLLDRMKQLESRNNYLKEQCDQIESEKRIIENEKLRYEREVRKMQAEIDRLKKSPLVVGTILNFVDDERVLVKSSTGPEFLVGVSRYLDDVNLKPGAKVALNQNSLAIVDIIPVAEDPEVFAMQFVEPVDDLGFDYDDIGGLDEQIQEIVESVEMALKKPEIFDRIGISPPRGVLLYGPPGTGKTLLAKAVAHRTEATFIRVVGSELVQKYIGDGSKLVREIFETARKKAPSIIFIDELDAIAARRLDDTTGADREVQRTLMQLLAEMDGFYDRGNVRIIAATNRPDVLDPAIIRPGRFDRVVCVPLPDTDSREQILRIHTRKMQISKDINFREISSRTEGASGADLNAIVMEAGMYAVRAERESVTMEDFLNAIRKVMANIQKPLFGNPEAMFV</sequence>
<dbReference type="EMBL" id="CP002101">
    <property type="protein sequence ID" value="AEH61648.1"/>
    <property type="molecule type" value="Genomic_DNA"/>
</dbReference>
<organism evidence="12 13">
    <name type="scientific">Methanosalsum zhilinae (strain DSM 4017 / NBRC 107636 / OCM 62 / WeN5)</name>
    <name type="common">Methanohalophilus zhilinae</name>
    <dbReference type="NCBI Taxonomy" id="679901"/>
    <lineage>
        <taxon>Archaea</taxon>
        <taxon>Methanobacteriati</taxon>
        <taxon>Methanobacteriota</taxon>
        <taxon>Stenosarchaea group</taxon>
        <taxon>Methanomicrobia</taxon>
        <taxon>Methanosarcinales</taxon>
        <taxon>Methanosarcinaceae</taxon>
        <taxon>Methanosalsum</taxon>
    </lineage>
</organism>
<dbReference type="GO" id="GO:0005524">
    <property type="term" value="F:ATP binding"/>
    <property type="evidence" value="ECO:0007669"/>
    <property type="project" value="UniProtKB-UniRule"/>
</dbReference>
<evidence type="ECO:0000256" key="5">
    <source>
        <dbReference type="ARBA" id="ARBA00022840"/>
    </source>
</evidence>
<dbReference type="InterPro" id="IPR003593">
    <property type="entry name" value="AAA+_ATPase"/>
</dbReference>
<dbReference type="InterPro" id="IPR050221">
    <property type="entry name" value="26S_Proteasome_ATPase"/>
</dbReference>
<dbReference type="SUPFAM" id="SSF52540">
    <property type="entry name" value="P-loop containing nucleoside triphosphate hydrolases"/>
    <property type="match status" value="1"/>
</dbReference>
<dbReference type="Gene3D" id="1.10.8.60">
    <property type="match status" value="1"/>
</dbReference>
<keyword evidence="4 9" id="KW-0547">Nucleotide-binding</keyword>
<evidence type="ECO:0000313" key="13">
    <source>
        <dbReference type="Proteomes" id="UP000006622"/>
    </source>
</evidence>
<dbReference type="PROSITE" id="PS00674">
    <property type="entry name" value="AAA"/>
    <property type="match status" value="1"/>
</dbReference>
<evidence type="ECO:0000256" key="10">
    <source>
        <dbReference type="RuleBase" id="RU003651"/>
    </source>
</evidence>
<evidence type="ECO:0000256" key="1">
    <source>
        <dbReference type="ARBA" id="ARBA00004496"/>
    </source>
</evidence>
<reference evidence="12" key="1">
    <citation type="submission" date="2010-07" db="EMBL/GenBank/DDBJ databases">
        <title>The complete genome of Methanosalsum zhilinae DSM 4017.</title>
        <authorList>
            <consortium name="US DOE Joint Genome Institute (JGI-PGF)"/>
            <person name="Lucas S."/>
            <person name="Copeland A."/>
            <person name="Lapidus A."/>
            <person name="Glavina del Rio T."/>
            <person name="Dalin E."/>
            <person name="Tice H."/>
            <person name="Bruce D."/>
            <person name="Goodwin L."/>
            <person name="Pitluck S."/>
            <person name="Kyrpides N."/>
            <person name="Mavromatis K."/>
            <person name="Ovchinnikova G."/>
            <person name="Daligault H."/>
            <person name="Detter J.C."/>
            <person name="Han C."/>
            <person name="Tapia R."/>
            <person name="Larimer F."/>
            <person name="Land M."/>
            <person name="Hauser L."/>
            <person name="Markowitz V."/>
            <person name="Cheng J.-F."/>
            <person name="Hugenholtz P."/>
            <person name="Woyke T."/>
            <person name="Wu D."/>
            <person name="Spring S."/>
            <person name="Schueler E."/>
            <person name="Brambilla E."/>
            <person name="Klenk H.-P."/>
            <person name="Eisen J.A."/>
        </authorList>
    </citation>
    <scope>NUCLEOTIDE SEQUENCE</scope>
    <source>
        <strain evidence="12">DSM 4017</strain>
    </source>
</reference>
<dbReference type="GO" id="GO:0005737">
    <property type="term" value="C:cytoplasm"/>
    <property type="evidence" value="ECO:0007669"/>
    <property type="project" value="UniProtKB-SubCell"/>
</dbReference>
<dbReference type="SMART" id="SM00382">
    <property type="entry name" value="AAA"/>
    <property type="match status" value="1"/>
</dbReference>
<evidence type="ECO:0000256" key="9">
    <source>
        <dbReference type="HAMAP-Rule" id="MF_00553"/>
    </source>
</evidence>
<dbReference type="InterPro" id="IPR012340">
    <property type="entry name" value="NA-bd_OB-fold"/>
</dbReference>
<evidence type="ECO:0000256" key="4">
    <source>
        <dbReference type="ARBA" id="ARBA00022741"/>
    </source>
</evidence>
<keyword evidence="6 9" id="KW-0647">Proteasome</keyword>
<gene>
    <name evidence="9" type="primary">pan</name>
    <name evidence="12" type="ordered locus">Mzhil_1813</name>
</gene>
<evidence type="ECO:0000259" key="11">
    <source>
        <dbReference type="SMART" id="SM00382"/>
    </source>
</evidence>
<comment type="subunit">
    <text evidence="9">Homohexamer. The hexameric complex has a two-ring architecture resembling a top hat that caps the 20S proteasome core at one or both ends. Upon ATP-binding, the C-terminus of PAN interacts with the alpha-rings of the proteasome core by binding to the intersubunit pockets.</text>
</comment>
<dbReference type="NCBIfam" id="TIGR01242">
    <property type="entry name" value="proteasome-activating nucleotidase"/>
    <property type="match status" value="1"/>
</dbReference>
<comment type="function">
    <text evidence="9">ATPase which is responsible for recognizing, binding, unfolding and translocation of substrate proteins into the archaeal 20S proteasome core particle. Is essential for opening the gate of the 20S proteasome via an interaction with its C-terminus, thereby allowing substrate entry and access to the site of proteolysis. Thus, the C-termini of the proteasomal ATPase function like a 'key in a lock' to induce gate opening and therefore regulate proteolysis. Unfolding activity requires energy from ATP hydrolysis, whereas ATP binding alone promotes ATPase-20S proteasome association which triggers gate opening, and supports translocation of unfolded substrates.</text>
</comment>
<dbReference type="NCBIfam" id="NF003069">
    <property type="entry name" value="PRK03992.1"/>
    <property type="match status" value="1"/>
</dbReference>
<keyword evidence="7 9" id="KW-0175">Coiled coil</keyword>
<evidence type="ECO:0000256" key="7">
    <source>
        <dbReference type="ARBA" id="ARBA00023054"/>
    </source>
</evidence>
<dbReference type="InterPro" id="IPR032501">
    <property type="entry name" value="Prot_ATP_ID_OB_2nd"/>
</dbReference>
<dbReference type="HOGENOM" id="CLU_000688_2_0_2"/>
<dbReference type="Gene3D" id="2.40.50.140">
    <property type="entry name" value="Nucleic acid-binding proteins"/>
    <property type="match status" value="1"/>
</dbReference>
<feature type="binding site" evidence="9">
    <location>
        <begin position="218"/>
        <end position="223"/>
    </location>
    <ligand>
        <name>ATP</name>
        <dbReference type="ChEBI" id="CHEBI:30616"/>
    </ligand>
</feature>
<protein>
    <recommendedName>
        <fullName evidence="9">Proteasome-activating nucleotidase</fullName>
        <shortName evidence="9">PAN</shortName>
    </recommendedName>
    <alternativeName>
        <fullName evidence="9">Proteasomal ATPase</fullName>
    </alternativeName>
    <alternativeName>
        <fullName evidence="9">Proteasome regulatory ATPase</fullName>
    </alternativeName>
    <alternativeName>
        <fullName evidence="9">Proteasome regulatory particle</fullName>
    </alternativeName>
</protein>
<comment type="subcellular location">
    <subcellularLocation>
        <location evidence="1 9">Cytoplasm</location>
    </subcellularLocation>
</comment>
<dbReference type="Gene3D" id="3.40.50.300">
    <property type="entry name" value="P-loop containing nucleotide triphosphate hydrolases"/>
    <property type="match status" value="1"/>
</dbReference>
<name>F7XQP9_METZD</name>
<evidence type="ECO:0000256" key="6">
    <source>
        <dbReference type="ARBA" id="ARBA00022942"/>
    </source>
</evidence>
<dbReference type="STRING" id="679901.Mzhil_1813"/>
<feature type="coiled-coil region" evidence="9">
    <location>
        <begin position="43"/>
        <end position="91"/>
    </location>
</feature>
<dbReference type="InterPro" id="IPR023501">
    <property type="entry name" value="Nucleotidase_PAN"/>
</dbReference>
<dbReference type="PANTHER" id="PTHR23073">
    <property type="entry name" value="26S PROTEASOME REGULATORY SUBUNIT"/>
    <property type="match status" value="1"/>
</dbReference>
<keyword evidence="12" id="KW-0378">Hydrolase</keyword>
<dbReference type="InterPro" id="IPR003960">
    <property type="entry name" value="ATPase_AAA_CS"/>
</dbReference>
<keyword evidence="5 9" id="KW-0067">ATP-binding</keyword>
<dbReference type="GO" id="GO:0022623">
    <property type="term" value="C:proteasome-activating nucleotidase complex"/>
    <property type="evidence" value="ECO:0007669"/>
    <property type="project" value="UniProtKB-UniRule"/>
</dbReference>
<dbReference type="GO" id="GO:0010498">
    <property type="term" value="P:proteasomal protein catabolic process"/>
    <property type="evidence" value="ECO:0007669"/>
    <property type="project" value="UniProtKB-UniRule"/>
</dbReference>
<dbReference type="Pfam" id="PF00004">
    <property type="entry name" value="AAA"/>
    <property type="match status" value="1"/>
</dbReference>
<dbReference type="Pfam" id="PF17862">
    <property type="entry name" value="AAA_lid_3"/>
    <property type="match status" value="1"/>
</dbReference>
<feature type="binding site" evidence="9">
    <location>
        <position position="357"/>
    </location>
    <ligand>
        <name>ATP</name>
        <dbReference type="ChEBI" id="CHEBI:30616"/>
    </ligand>
</feature>
<dbReference type="GO" id="GO:0016887">
    <property type="term" value="F:ATP hydrolysis activity"/>
    <property type="evidence" value="ECO:0007669"/>
    <property type="project" value="UniProtKB-UniRule"/>
</dbReference>
<keyword evidence="13" id="KW-1185">Reference proteome</keyword>
<comment type="similarity">
    <text evidence="2 9 10">Belongs to the AAA ATPase family.</text>
</comment>